<gene>
    <name evidence="12" type="ORF">ACAT0790_LOCUS15055</name>
</gene>
<reference evidence="12" key="1">
    <citation type="submission" date="2021-01" db="EMBL/GenBank/DDBJ databases">
        <authorList>
            <person name="Corre E."/>
            <person name="Pelletier E."/>
            <person name="Niang G."/>
            <person name="Scheremetjew M."/>
            <person name="Finn R."/>
            <person name="Kale V."/>
            <person name="Holt S."/>
            <person name="Cochrane G."/>
            <person name="Meng A."/>
            <person name="Brown T."/>
            <person name="Cohen L."/>
        </authorList>
    </citation>
    <scope>NUCLEOTIDE SEQUENCE</scope>
    <source>
        <strain evidence="12">OF101</strain>
    </source>
</reference>
<evidence type="ECO:0000256" key="9">
    <source>
        <dbReference type="ARBA" id="ARBA00023136"/>
    </source>
</evidence>
<dbReference type="InterPro" id="IPR038578">
    <property type="entry name" value="GT29-like_sf"/>
</dbReference>
<name>A0A7S1Q2R0_ALECA</name>
<feature type="signal peptide" evidence="11">
    <location>
        <begin position="1"/>
        <end position="20"/>
    </location>
</feature>
<evidence type="ECO:0000256" key="8">
    <source>
        <dbReference type="ARBA" id="ARBA00023034"/>
    </source>
</evidence>
<keyword evidence="11" id="KW-0732">Signal</keyword>
<comment type="subcellular location">
    <subcellularLocation>
        <location evidence="1">Golgi apparatus membrane</location>
        <topology evidence="1">Single-pass type II membrane protein</topology>
    </subcellularLocation>
</comment>
<keyword evidence="10" id="KW-0325">Glycoprotein</keyword>
<keyword evidence="7" id="KW-1133">Transmembrane helix</keyword>
<evidence type="ECO:0000256" key="3">
    <source>
        <dbReference type="ARBA" id="ARBA00022676"/>
    </source>
</evidence>
<keyword evidence="3" id="KW-0328">Glycosyltransferase</keyword>
<organism evidence="12">
    <name type="scientific">Alexandrium catenella</name>
    <name type="common">Red tide dinoflagellate</name>
    <name type="synonym">Gonyaulax catenella</name>
    <dbReference type="NCBI Taxonomy" id="2925"/>
    <lineage>
        <taxon>Eukaryota</taxon>
        <taxon>Sar</taxon>
        <taxon>Alveolata</taxon>
        <taxon>Dinophyceae</taxon>
        <taxon>Gonyaulacales</taxon>
        <taxon>Pyrocystaceae</taxon>
        <taxon>Alexandrium</taxon>
    </lineage>
</organism>
<accession>A0A7S1Q2R0</accession>
<protein>
    <submittedName>
        <fullName evidence="12">Uncharacterized protein</fullName>
    </submittedName>
</protein>
<dbReference type="Gene3D" id="3.90.1480.20">
    <property type="entry name" value="Glycosyl transferase family 29"/>
    <property type="match status" value="1"/>
</dbReference>
<feature type="chain" id="PRO_5030901578" evidence="11">
    <location>
        <begin position="21"/>
        <end position="403"/>
    </location>
</feature>
<keyword evidence="9" id="KW-0472">Membrane</keyword>
<dbReference type="GO" id="GO:0008373">
    <property type="term" value="F:sialyltransferase activity"/>
    <property type="evidence" value="ECO:0007669"/>
    <property type="project" value="InterPro"/>
</dbReference>
<dbReference type="PANTHER" id="PTHR11987:SF36">
    <property type="entry name" value="SIA-ALPHA-2,3-GAL-BETA-1,4-GLCNAC-R:ALPHA 2,8-SIALYLTRANSFERASE"/>
    <property type="match status" value="1"/>
</dbReference>
<keyword evidence="6" id="KW-0735">Signal-anchor</keyword>
<dbReference type="InterPro" id="IPR001675">
    <property type="entry name" value="Glyco_trans_29"/>
</dbReference>
<keyword evidence="5" id="KW-0812">Transmembrane</keyword>
<dbReference type="PANTHER" id="PTHR11987">
    <property type="entry name" value="ALPHA-2,8-SIALYLTRANSFERASE"/>
    <property type="match status" value="1"/>
</dbReference>
<dbReference type="Pfam" id="PF00777">
    <property type="entry name" value="Glyco_transf_29"/>
    <property type="match status" value="2"/>
</dbReference>
<evidence type="ECO:0000256" key="10">
    <source>
        <dbReference type="ARBA" id="ARBA00023180"/>
    </source>
</evidence>
<evidence type="ECO:0000256" key="11">
    <source>
        <dbReference type="SAM" id="SignalP"/>
    </source>
</evidence>
<proteinExistence type="inferred from homology"/>
<dbReference type="InterPro" id="IPR050943">
    <property type="entry name" value="Glycosyltr_29_Sialyltrsf"/>
</dbReference>
<evidence type="ECO:0000256" key="2">
    <source>
        <dbReference type="ARBA" id="ARBA00006003"/>
    </source>
</evidence>
<evidence type="ECO:0000256" key="5">
    <source>
        <dbReference type="ARBA" id="ARBA00022692"/>
    </source>
</evidence>
<sequence>MVRLLCLASLLLGRLGFLVGLRSDETDDSEAVRVETAQPWRQKKKTRVVVQPGNAMDPYERASHYDDWVSYTANKYLDLQSPVCVTEVGSSGQRCKLLSQRLCTSESERLPRTDASLGQCFARRRTCAIVGSSAHLLNVSWGDAIDGHDFVIRLNAAPAGSLDRLSPHFPLAPHVGTRTDARFLNLFGYMPDDSAPSPPSCLFLPEPKVPAECGKHCKEHPGLCNVTTCRTPRERGYCTTGTCGVSSMRCLAAAMDDTDHDWGPHHVFLDNLHAGIVDQIVPHSTAGFKAVIYAMSICDHVSVIGFGPSCRGAVGSRYYEGLVGVADTHHYQEELGLLLRASENGTRAIIPPEARAWIAAKNVTVALPDCVKKEAVVLLHQVFQGFGASAAVRLASEGNFMAF</sequence>
<dbReference type="AlphaFoldDB" id="A0A7S1Q2R0"/>
<keyword evidence="4" id="KW-0808">Transferase</keyword>
<evidence type="ECO:0000256" key="4">
    <source>
        <dbReference type="ARBA" id="ARBA00022679"/>
    </source>
</evidence>
<evidence type="ECO:0000256" key="6">
    <source>
        <dbReference type="ARBA" id="ARBA00022968"/>
    </source>
</evidence>
<evidence type="ECO:0000313" key="12">
    <source>
        <dbReference type="EMBL" id="CAD9116386.1"/>
    </source>
</evidence>
<comment type="similarity">
    <text evidence="2">Belongs to the glycosyltransferase 29 family.</text>
</comment>
<evidence type="ECO:0000256" key="7">
    <source>
        <dbReference type="ARBA" id="ARBA00022989"/>
    </source>
</evidence>
<dbReference type="EMBL" id="HBGE01024964">
    <property type="protein sequence ID" value="CAD9116386.1"/>
    <property type="molecule type" value="Transcribed_RNA"/>
</dbReference>
<dbReference type="GO" id="GO:0000139">
    <property type="term" value="C:Golgi membrane"/>
    <property type="evidence" value="ECO:0007669"/>
    <property type="project" value="UniProtKB-SubCell"/>
</dbReference>
<keyword evidence="8" id="KW-0333">Golgi apparatus</keyword>
<evidence type="ECO:0000256" key="1">
    <source>
        <dbReference type="ARBA" id="ARBA00004323"/>
    </source>
</evidence>